<dbReference type="Gene3D" id="3.40.1310.20">
    <property type="match status" value="1"/>
</dbReference>
<feature type="domain" description="Replication-associated protein ORF2/G2P" evidence="1">
    <location>
        <begin position="8"/>
        <end position="119"/>
    </location>
</feature>
<dbReference type="Pfam" id="PF23343">
    <property type="entry name" value="REP_ORF2-G2P"/>
    <property type="match status" value="1"/>
</dbReference>
<accession>M1S3T7</accession>
<dbReference type="InterPro" id="IPR056906">
    <property type="entry name" value="ORF2/G2P_dom"/>
</dbReference>
<evidence type="ECO:0000313" key="2">
    <source>
        <dbReference type="EMBL" id="AGG39820.1"/>
    </source>
</evidence>
<proteinExistence type="predicted"/>
<reference evidence="2" key="1">
    <citation type="submission" date="2012-11" db="EMBL/GenBank/DDBJ databases">
        <title>Investigation of viruses associated with Diporeia sp. from the Laurentian Great Lakes and Owasco Lake, NY as a potential stressor of declining populations.</title>
        <authorList>
            <person name="Hewson I."/>
            <person name="Rudstam L.G."/>
        </authorList>
    </citation>
    <scope>NUCLEOTIDE SEQUENCE</scope>
    <source>
        <strain evidence="2">LM3635</strain>
    </source>
</reference>
<dbReference type="SUPFAM" id="SSF55464">
    <property type="entry name" value="Origin of replication-binding domain, RBD-like"/>
    <property type="match status" value="1"/>
</dbReference>
<sequence length="187" mass="21725">MISFGSHVFATLTYTRSSSSDICWQNANNHFNRYIQKLRRLHNSNVQYVRCIEAHEDFYPHFHAVLQFPKVLTVSDARYFDRILYQQWKQLWTSGLSDFQHPRSKQKPILYLIKYISKGATLNTLWKKCYPVPSVPVSSSLPLSSCSIPVPNISTDALSPTQQLCKKHKIKQLTWSRGFKFPVLKSS</sequence>
<evidence type="ECO:0000259" key="1">
    <source>
        <dbReference type="Pfam" id="PF23343"/>
    </source>
</evidence>
<protein>
    <submittedName>
        <fullName evidence="2">Replication-associated protein</fullName>
    </submittedName>
</protein>
<organism evidence="2">
    <name type="scientific">Diporeia sp. associated circular virus</name>
    <dbReference type="NCBI Taxonomy" id="1299317"/>
    <lineage>
        <taxon>Viruses</taxon>
    </lineage>
</organism>
<name>M1S3T7_9VIRU</name>
<dbReference type="EMBL" id="KC248421">
    <property type="protein sequence ID" value="AGG39820.1"/>
    <property type="molecule type" value="Genomic_DNA"/>
</dbReference>